<name>A0AA35WMB1_GEOBA</name>
<protein>
    <submittedName>
        <fullName evidence="5">Nicotinamide N-methyltransferase</fullName>
    </submittedName>
</protein>
<dbReference type="EMBL" id="CASHTH010001732">
    <property type="protein sequence ID" value="CAI8019182.1"/>
    <property type="molecule type" value="Genomic_DNA"/>
</dbReference>
<comment type="caution">
    <text evidence="5">The sequence shown here is derived from an EMBL/GenBank/DDBJ whole genome shotgun (WGS) entry which is preliminary data.</text>
</comment>
<dbReference type="PANTHER" id="PTHR10867">
    <property type="entry name" value="NNMT/PNMT/TEMT FAMILY MEMBER"/>
    <property type="match status" value="1"/>
</dbReference>
<accession>A0AA35WMB1</accession>
<keyword evidence="4" id="KW-0949">S-adenosyl-L-methionine</keyword>
<reference evidence="5" key="1">
    <citation type="submission" date="2023-03" db="EMBL/GenBank/DDBJ databases">
        <authorList>
            <person name="Steffen K."/>
            <person name="Cardenas P."/>
        </authorList>
    </citation>
    <scope>NUCLEOTIDE SEQUENCE</scope>
</reference>
<gene>
    <name evidence="5" type="ORF">GBAR_LOCUS11546</name>
</gene>
<dbReference type="GO" id="GO:0032259">
    <property type="term" value="P:methylation"/>
    <property type="evidence" value="ECO:0007669"/>
    <property type="project" value="UniProtKB-KW"/>
</dbReference>
<dbReference type="Proteomes" id="UP001174909">
    <property type="component" value="Unassembled WGS sequence"/>
</dbReference>
<dbReference type="AlphaFoldDB" id="A0AA35WMB1"/>
<organism evidence="5 6">
    <name type="scientific">Geodia barretti</name>
    <name type="common">Barrett's horny sponge</name>
    <dbReference type="NCBI Taxonomy" id="519541"/>
    <lineage>
        <taxon>Eukaryota</taxon>
        <taxon>Metazoa</taxon>
        <taxon>Porifera</taxon>
        <taxon>Demospongiae</taxon>
        <taxon>Heteroscleromorpha</taxon>
        <taxon>Tetractinellida</taxon>
        <taxon>Astrophorina</taxon>
        <taxon>Geodiidae</taxon>
        <taxon>Geodia</taxon>
    </lineage>
</organism>
<dbReference type="InterPro" id="IPR029063">
    <property type="entry name" value="SAM-dependent_MTases_sf"/>
</dbReference>
<evidence type="ECO:0000256" key="3">
    <source>
        <dbReference type="ARBA" id="ARBA00022679"/>
    </source>
</evidence>
<evidence type="ECO:0000256" key="4">
    <source>
        <dbReference type="ARBA" id="ARBA00022691"/>
    </source>
</evidence>
<dbReference type="Gene3D" id="3.40.50.150">
    <property type="entry name" value="Vaccinia Virus protein VP39"/>
    <property type="match status" value="1"/>
</dbReference>
<dbReference type="PROSITE" id="PS51681">
    <property type="entry name" value="SAM_MT_NNMT_PNMT_TEMT"/>
    <property type="match status" value="1"/>
</dbReference>
<keyword evidence="3" id="KW-0808">Transferase</keyword>
<dbReference type="Pfam" id="PF01234">
    <property type="entry name" value="NNMT_PNMT_TEMT"/>
    <property type="match status" value="1"/>
</dbReference>
<comment type="similarity">
    <text evidence="1">Belongs to the class I-like SAM-binding methyltransferase superfamily. NNMT/PNMT/TEMT family.</text>
</comment>
<proteinExistence type="inferred from homology"/>
<dbReference type="PANTHER" id="PTHR10867:SF17">
    <property type="entry name" value="NICOTINAMIDE N-METHYLTRANSFERASE"/>
    <property type="match status" value="1"/>
</dbReference>
<sequence length="263" mass="29762">MASDYDSFDAYDYLRTRFGDESVKDRVQFPLVKLYELFQSFPPRSGTVLEVGSGPVIQHGISVAAFASEIVFSDISSSNREAIQKWLDGDADAFNWSPHFDYVVKTLEGKGEKEAREREQRMRKISKVVFCDALSETPMEKGYEGSYDVVLDMQCLDAVCAEKKDFIKCVRNLHSLLKPGGMFVRVATNALSETRNQVLWSVGGKDYTCIRFTHEFVTSVLRESGFREVSASWAPLDPNTTGHYHEMVKKTSDGYHFITAVKE</sequence>
<evidence type="ECO:0000313" key="5">
    <source>
        <dbReference type="EMBL" id="CAI8019182.1"/>
    </source>
</evidence>
<dbReference type="GO" id="GO:0008170">
    <property type="term" value="F:N-methyltransferase activity"/>
    <property type="evidence" value="ECO:0007669"/>
    <property type="project" value="TreeGrafter"/>
</dbReference>
<evidence type="ECO:0000256" key="1">
    <source>
        <dbReference type="ARBA" id="ARBA00007996"/>
    </source>
</evidence>
<dbReference type="InterPro" id="IPR000940">
    <property type="entry name" value="NNMT_TEMT_trans"/>
</dbReference>
<evidence type="ECO:0000256" key="2">
    <source>
        <dbReference type="ARBA" id="ARBA00022603"/>
    </source>
</evidence>
<keyword evidence="2" id="KW-0489">Methyltransferase</keyword>
<evidence type="ECO:0000313" key="6">
    <source>
        <dbReference type="Proteomes" id="UP001174909"/>
    </source>
</evidence>
<dbReference type="SUPFAM" id="SSF53335">
    <property type="entry name" value="S-adenosyl-L-methionine-dependent methyltransferases"/>
    <property type="match status" value="1"/>
</dbReference>
<dbReference type="GO" id="GO:0005829">
    <property type="term" value="C:cytosol"/>
    <property type="evidence" value="ECO:0007669"/>
    <property type="project" value="TreeGrafter"/>
</dbReference>
<keyword evidence="6" id="KW-1185">Reference proteome</keyword>